<organism evidence="1 2">
    <name type="scientific">Vermiconidia calcicola</name>
    <dbReference type="NCBI Taxonomy" id="1690605"/>
    <lineage>
        <taxon>Eukaryota</taxon>
        <taxon>Fungi</taxon>
        <taxon>Dikarya</taxon>
        <taxon>Ascomycota</taxon>
        <taxon>Pezizomycotina</taxon>
        <taxon>Dothideomycetes</taxon>
        <taxon>Dothideomycetidae</taxon>
        <taxon>Mycosphaerellales</taxon>
        <taxon>Extremaceae</taxon>
        <taxon>Vermiconidia</taxon>
    </lineage>
</organism>
<protein>
    <submittedName>
        <fullName evidence="1">Uncharacterized protein</fullName>
    </submittedName>
</protein>
<evidence type="ECO:0000313" key="1">
    <source>
        <dbReference type="EMBL" id="KAK3713469.1"/>
    </source>
</evidence>
<reference evidence="1" key="1">
    <citation type="submission" date="2023-07" db="EMBL/GenBank/DDBJ databases">
        <title>Black Yeasts Isolated from many extreme environments.</title>
        <authorList>
            <person name="Coleine C."/>
            <person name="Stajich J.E."/>
            <person name="Selbmann L."/>
        </authorList>
    </citation>
    <scope>NUCLEOTIDE SEQUENCE</scope>
    <source>
        <strain evidence="1">CCFEE 5714</strain>
    </source>
</reference>
<gene>
    <name evidence="1" type="ORF">LTR37_008427</name>
</gene>
<dbReference type="EMBL" id="JAUTXU010000062">
    <property type="protein sequence ID" value="KAK3713469.1"/>
    <property type="molecule type" value="Genomic_DNA"/>
</dbReference>
<sequence length="505" mass="56438">MFEQHASPDVHKVLVPFVTQAILEGEQDVLDDGDLDALQNVIGEFQSPSGDHTAEGIVLLHWPPGPTPDSTPEATPDPTPEPTPDPDVIVIDSSDNDDRAPPLTIKKRRFDRAAPTQPKPSKRPRLVGTTARPPRISRLRRQHPFKPCGPTFDLGSETMNTLKALSIVDANGKRLEGAAPYKDDPAIAYHFAHARVQILDAVKAGNVRWILLCGRSVERRFVKDFGKYSSGKQKKIGDRMIYVFYIPHPEHIKRYANAKCLRDTLTTLRKMKQLCGVDVGDEWLCDMIDKRGDGQEEEDVGGGFADTSAEAAKNAEKTIRSGMSTSERLLAYYASPAGQKMRENLSKIKKESWTGERGEERRRKRQEWLKTPAGIASQEANRIRRGDRSRKMFDITTVEGRANRQKHGEKVGAMTQARNDITTTSGMAFRQNHSVKRRGVRKNKDGEFTAVAKVNAMTLAELETSRSKAMTWLGHDPTQFGLPKVKGTGMKFKITPQALKVLRRE</sequence>
<name>A0ACC3NB64_9PEZI</name>
<evidence type="ECO:0000313" key="2">
    <source>
        <dbReference type="Proteomes" id="UP001281147"/>
    </source>
</evidence>
<dbReference type="Proteomes" id="UP001281147">
    <property type="component" value="Unassembled WGS sequence"/>
</dbReference>
<proteinExistence type="predicted"/>
<keyword evidence="2" id="KW-1185">Reference proteome</keyword>
<accession>A0ACC3NB64</accession>
<comment type="caution">
    <text evidence="1">The sequence shown here is derived from an EMBL/GenBank/DDBJ whole genome shotgun (WGS) entry which is preliminary data.</text>
</comment>